<dbReference type="InterPro" id="IPR050109">
    <property type="entry name" value="HTH-type_TetR-like_transc_reg"/>
</dbReference>
<dbReference type="Pfam" id="PF00440">
    <property type="entry name" value="TetR_N"/>
    <property type="match status" value="1"/>
</dbReference>
<dbReference type="InterPro" id="IPR009057">
    <property type="entry name" value="Homeodomain-like_sf"/>
</dbReference>
<dbReference type="RefSeq" id="WP_056374739.1">
    <property type="nucleotide sequence ID" value="NZ_JAVIZQ010000001.1"/>
</dbReference>
<feature type="DNA-binding region" description="H-T-H motif" evidence="2">
    <location>
        <begin position="36"/>
        <end position="55"/>
    </location>
</feature>
<dbReference type="EMBL" id="JAVIZQ010000001">
    <property type="protein sequence ID" value="MDR6143216.1"/>
    <property type="molecule type" value="Genomic_DNA"/>
</dbReference>
<keyword evidence="5" id="KW-1185">Reference proteome</keyword>
<sequence length="188" mass="19826">MSSTRSSVLSTADARRPLVAAAALTEFARGGYHGTTVADVAREAKISPAYVFKLYSGKEALFIAALEACFEAILVALAEGADAAPDQSAGSTLEAMGDAYAHLISDRTLLMLQVHAQSVADIPEIGAALRSGLGRVTSFAKTRSGGSDAEVQRFIAFGQLCHLIVTTQLDGRPEDWAQLLTHGIRHPD</sequence>
<comment type="caution">
    <text evidence="4">The sequence shown here is derived from an EMBL/GenBank/DDBJ whole genome shotgun (WGS) entry which is preliminary data.</text>
</comment>
<accession>A0ABU1HTP1</accession>
<reference evidence="4 5" key="1">
    <citation type="submission" date="2023-08" db="EMBL/GenBank/DDBJ databases">
        <title>Functional and genomic diversity of the sorghum phyllosphere microbiome.</title>
        <authorList>
            <person name="Shade A."/>
        </authorList>
    </citation>
    <scope>NUCLEOTIDE SEQUENCE [LARGE SCALE GENOMIC DNA]</scope>
    <source>
        <strain evidence="4 5">SORGH_AS_0445</strain>
    </source>
</reference>
<evidence type="ECO:0000313" key="5">
    <source>
        <dbReference type="Proteomes" id="UP001249291"/>
    </source>
</evidence>
<name>A0ABU1HTP1_9MICO</name>
<evidence type="ECO:0000256" key="1">
    <source>
        <dbReference type="ARBA" id="ARBA00023125"/>
    </source>
</evidence>
<feature type="domain" description="HTH tetR-type" evidence="3">
    <location>
        <begin position="13"/>
        <end position="73"/>
    </location>
</feature>
<dbReference type="Proteomes" id="UP001249291">
    <property type="component" value="Unassembled WGS sequence"/>
</dbReference>
<evidence type="ECO:0000313" key="4">
    <source>
        <dbReference type="EMBL" id="MDR6143216.1"/>
    </source>
</evidence>
<keyword evidence="1 2" id="KW-0238">DNA-binding</keyword>
<dbReference type="InterPro" id="IPR001647">
    <property type="entry name" value="HTH_TetR"/>
</dbReference>
<protein>
    <submittedName>
        <fullName evidence="4">AcrR family transcriptional regulator</fullName>
    </submittedName>
</protein>
<dbReference type="PANTHER" id="PTHR30055:SF146">
    <property type="entry name" value="HTH-TYPE TRANSCRIPTIONAL DUAL REGULATOR CECR"/>
    <property type="match status" value="1"/>
</dbReference>
<dbReference type="PANTHER" id="PTHR30055">
    <property type="entry name" value="HTH-TYPE TRANSCRIPTIONAL REGULATOR RUTR"/>
    <property type="match status" value="1"/>
</dbReference>
<evidence type="ECO:0000256" key="2">
    <source>
        <dbReference type="PROSITE-ProRule" id="PRU00335"/>
    </source>
</evidence>
<dbReference type="Gene3D" id="1.10.357.10">
    <property type="entry name" value="Tetracycline Repressor, domain 2"/>
    <property type="match status" value="1"/>
</dbReference>
<gene>
    <name evidence="4" type="ORF">QE375_002770</name>
</gene>
<organism evidence="4 5">
    <name type="scientific">Microbacterium foliorum</name>
    <dbReference type="NCBI Taxonomy" id="104336"/>
    <lineage>
        <taxon>Bacteria</taxon>
        <taxon>Bacillati</taxon>
        <taxon>Actinomycetota</taxon>
        <taxon>Actinomycetes</taxon>
        <taxon>Micrococcales</taxon>
        <taxon>Microbacteriaceae</taxon>
        <taxon>Microbacterium</taxon>
    </lineage>
</organism>
<dbReference type="PROSITE" id="PS50977">
    <property type="entry name" value="HTH_TETR_2"/>
    <property type="match status" value="1"/>
</dbReference>
<evidence type="ECO:0000259" key="3">
    <source>
        <dbReference type="PROSITE" id="PS50977"/>
    </source>
</evidence>
<proteinExistence type="predicted"/>
<dbReference type="SUPFAM" id="SSF46689">
    <property type="entry name" value="Homeodomain-like"/>
    <property type="match status" value="1"/>
</dbReference>